<evidence type="ECO:0000313" key="3">
    <source>
        <dbReference type="Proteomes" id="UP000019801"/>
    </source>
</evidence>
<evidence type="ECO:0000313" key="2">
    <source>
        <dbReference type="EMBL" id="CDO47565.1"/>
    </source>
</evidence>
<protein>
    <submittedName>
        <fullName evidence="2">Primosome assembly protein PriA</fullName>
    </submittedName>
</protein>
<evidence type="ECO:0000256" key="1">
    <source>
        <dbReference type="SAM" id="Phobius"/>
    </source>
</evidence>
<keyword evidence="1" id="KW-0472">Membrane</keyword>
<gene>
    <name evidence="2" type="primary">priA_1</name>
    <name evidence="2" type="ORF">BM1374165_01592</name>
</gene>
<dbReference type="AlphaFoldDB" id="X5MID8"/>
<dbReference type="PATRIC" id="fig|38323.4.peg.1805"/>
<keyword evidence="1" id="KW-1133">Transmembrane helix</keyword>
<reference evidence="3" key="1">
    <citation type="submission" date="2013-11" db="EMBL/GenBank/DDBJ databases">
        <title>Genome sequencing of Bartonella spp. isolated from human blood.</title>
        <authorList>
            <person name="Raoult D."/>
        </authorList>
    </citation>
    <scope>NUCLEOTIDE SEQUENCE</scope>
    <source>
        <strain evidence="3">BM1374165</strain>
    </source>
</reference>
<dbReference type="KEGG" id="bhs:BM1374165_01592"/>
<proteinExistence type="predicted"/>
<dbReference type="Proteomes" id="UP000019801">
    <property type="component" value="Chromosome I"/>
</dbReference>
<name>X5MID8_BARHN</name>
<keyword evidence="1" id="KW-0812">Transmembrane</keyword>
<feature type="transmembrane region" description="Helical" evidence="1">
    <location>
        <begin position="46"/>
        <end position="70"/>
    </location>
</feature>
<organism evidence="2 3">
    <name type="scientific">Bartonella henselae</name>
    <name type="common">Rochalimaea henselae</name>
    <dbReference type="NCBI Taxonomy" id="38323"/>
    <lineage>
        <taxon>Bacteria</taxon>
        <taxon>Pseudomonadati</taxon>
        <taxon>Pseudomonadota</taxon>
        <taxon>Alphaproteobacteria</taxon>
        <taxon>Hyphomicrobiales</taxon>
        <taxon>Bartonellaceae</taxon>
        <taxon>Bartonella</taxon>
    </lineage>
</organism>
<accession>X5MID8</accession>
<dbReference type="STRING" id="38323.BM1374165_01592"/>
<dbReference type="EMBL" id="HG969191">
    <property type="protein sequence ID" value="CDO47565.1"/>
    <property type="molecule type" value="Genomic_DNA"/>
</dbReference>
<sequence length="91" mass="10752">MFSEKRQAAEHYARVLRQVAPGEKNISLMGLVEAPRAFVRGRYRFWLLYFFFYRSSALLICKGLFCAWFVSAPKMLFYGDIRYNLLLISLK</sequence>